<accession>A0A2M8EPW2</accession>
<dbReference type="EMBL" id="PFSI01000019">
    <property type="protein sequence ID" value="PJC24764.1"/>
    <property type="molecule type" value="Genomic_DNA"/>
</dbReference>
<dbReference type="AlphaFoldDB" id="A0A2M8EPW2"/>
<dbReference type="CDD" id="cd20736">
    <property type="entry name" value="PoNe_Nuclease"/>
    <property type="match status" value="1"/>
</dbReference>
<dbReference type="InterPro" id="IPR011335">
    <property type="entry name" value="Restrct_endonuc-II-like"/>
</dbReference>
<protein>
    <recommendedName>
        <fullName evidence="2">UPF0102 protein CO057_01170</fullName>
    </recommendedName>
</protein>
<dbReference type="GO" id="GO:0003676">
    <property type="term" value="F:nucleic acid binding"/>
    <property type="evidence" value="ECO:0007669"/>
    <property type="project" value="InterPro"/>
</dbReference>
<dbReference type="PANTHER" id="PTHR34039:SF1">
    <property type="entry name" value="UPF0102 PROTEIN YRAN"/>
    <property type="match status" value="1"/>
</dbReference>
<dbReference type="HAMAP" id="MF_00048">
    <property type="entry name" value="UPF0102"/>
    <property type="match status" value="1"/>
</dbReference>
<dbReference type="SUPFAM" id="SSF52980">
    <property type="entry name" value="Restriction endonuclease-like"/>
    <property type="match status" value="1"/>
</dbReference>
<name>A0A2M8EPW2_9BACT</name>
<dbReference type="NCBIfam" id="NF009154">
    <property type="entry name" value="PRK12497.3-3"/>
    <property type="match status" value="1"/>
</dbReference>
<dbReference type="NCBIfam" id="TIGR00252">
    <property type="entry name" value="YraN family protein"/>
    <property type="match status" value="1"/>
</dbReference>
<dbReference type="PANTHER" id="PTHR34039">
    <property type="entry name" value="UPF0102 PROTEIN YRAN"/>
    <property type="match status" value="1"/>
</dbReference>
<proteinExistence type="inferred from homology"/>
<dbReference type="NCBIfam" id="NF009150">
    <property type="entry name" value="PRK12497.1-3"/>
    <property type="match status" value="1"/>
</dbReference>
<organism evidence="3 4">
    <name type="scientific">Candidatus Uhrbacteria bacterium CG_4_9_14_0_2_um_filter_41_50</name>
    <dbReference type="NCBI Taxonomy" id="1975031"/>
    <lineage>
        <taxon>Bacteria</taxon>
        <taxon>Candidatus Uhriibacteriota</taxon>
    </lineage>
</organism>
<dbReference type="InterPro" id="IPR003509">
    <property type="entry name" value="UPF0102_YraN-like"/>
</dbReference>
<sequence>MPDARRIFGNKSEDLAAKYLKNLGIKILERQFKTKIGEVDLIGKDGNEIVFVEVKARKSNEFGYPEESVTQKKLEKIARVAEQYLRLKKIEDQPFRIDVVAIEQIDKQNIITYYKAV</sequence>
<gene>
    <name evidence="3" type="ORF">CO057_01170</name>
</gene>
<dbReference type="Pfam" id="PF02021">
    <property type="entry name" value="UPF0102"/>
    <property type="match status" value="1"/>
</dbReference>
<dbReference type="Gene3D" id="3.40.1350.10">
    <property type="match status" value="1"/>
</dbReference>
<reference evidence="4" key="1">
    <citation type="submission" date="2017-09" db="EMBL/GenBank/DDBJ databases">
        <title>Depth-based differentiation of microbial function through sediment-hosted aquifers and enrichment of novel symbionts in the deep terrestrial subsurface.</title>
        <authorList>
            <person name="Probst A.J."/>
            <person name="Ladd B."/>
            <person name="Jarett J.K."/>
            <person name="Geller-Mcgrath D.E."/>
            <person name="Sieber C.M.K."/>
            <person name="Emerson J.B."/>
            <person name="Anantharaman K."/>
            <person name="Thomas B.C."/>
            <person name="Malmstrom R."/>
            <person name="Stieglmeier M."/>
            <person name="Klingl A."/>
            <person name="Woyke T."/>
            <person name="Ryan C.M."/>
            <person name="Banfield J.F."/>
        </authorList>
    </citation>
    <scope>NUCLEOTIDE SEQUENCE [LARGE SCALE GENOMIC DNA]</scope>
</reference>
<dbReference type="InterPro" id="IPR011856">
    <property type="entry name" value="tRNA_endonuc-like_dom_sf"/>
</dbReference>
<comment type="caution">
    <text evidence="3">The sequence shown here is derived from an EMBL/GenBank/DDBJ whole genome shotgun (WGS) entry which is preliminary data.</text>
</comment>
<evidence type="ECO:0000313" key="3">
    <source>
        <dbReference type="EMBL" id="PJC24764.1"/>
    </source>
</evidence>
<evidence type="ECO:0000313" key="4">
    <source>
        <dbReference type="Proteomes" id="UP000230251"/>
    </source>
</evidence>
<dbReference type="Proteomes" id="UP000230251">
    <property type="component" value="Unassembled WGS sequence"/>
</dbReference>
<evidence type="ECO:0000256" key="2">
    <source>
        <dbReference type="HAMAP-Rule" id="MF_00048"/>
    </source>
</evidence>
<evidence type="ECO:0000256" key="1">
    <source>
        <dbReference type="ARBA" id="ARBA00006738"/>
    </source>
</evidence>
<comment type="similarity">
    <text evidence="1 2">Belongs to the UPF0102 family.</text>
</comment>